<keyword evidence="1" id="KW-0175">Coiled coil</keyword>
<organism evidence="3 4">
    <name type="scientific">Exophiala viscosa</name>
    <dbReference type="NCBI Taxonomy" id="2486360"/>
    <lineage>
        <taxon>Eukaryota</taxon>
        <taxon>Fungi</taxon>
        <taxon>Dikarya</taxon>
        <taxon>Ascomycota</taxon>
        <taxon>Pezizomycotina</taxon>
        <taxon>Eurotiomycetes</taxon>
        <taxon>Chaetothyriomycetidae</taxon>
        <taxon>Chaetothyriales</taxon>
        <taxon>Herpotrichiellaceae</taxon>
        <taxon>Exophiala</taxon>
    </lineage>
</organism>
<feature type="region of interest" description="Disordered" evidence="2">
    <location>
        <begin position="428"/>
        <end position="465"/>
    </location>
</feature>
<name>A0AAN6DY33_9EURO</name>
<evidence type="ECO:0000256" key="1">
    <source>
        <dbReference type="SAM" id="Coils"/>
    </source>
</evidence>
<proteinExistence type="predicted"/>
<evidence type="ECO:0000313" key="3">
    <source>
        <dbReference type="EMBL" id="KAI1613624.1"/>
    </source>
</evidence>
<feature type="coiled-coil region" evidence="1">
    <location>
        <begin position="351"/>
        <end position="388"/>
    </location>
</feature>
<protein>
    <submittedName>
        <fullName evidence="3">Uncharacterized protein</fullName>
    </submittedName>
</protein>
<gene>
    <name evidence="3" type="ORF">EDD36DRAFT_486410</name>
</gene>
<evidence type="ECO:0000256" key="2">
    <source>
        <dbReference type="SAM" id="MobiDB-lite"/>
    </source>
</evidence>
<comment type="caution">
    <text evidence="3">The sequence shown here is derived from an EMBL/GenBank/DDBJ whole genome shotgun (WGS) entry which is preliminary data.</text>
</comment>
<keyword evidence="4" id="KW-1185">Reference proteome</keyword>
<accession>A0AAN6DY33</accession>
<feature type="compositionally biased region" description="Acidic residues" evidence="2">
    <location>
        <begin position="439"/>
        <end position="459"/>
    </location>
</feature>
<dbReference type="EMBL" id="MU404353">
    <property type="protein sequence ID" value="KAI1613624.1"/>
    <property type="molecule type" value="Genomic_DNA"/>
</dbReference>
<sequence length="486" mass="56585">MVQTRDPPFEFEGDLFTADPKLLPPGPTAMPYEIPDLEDPSQYVIRLEPREDNAPRTAQYADQYGHAVKMASEASSRRAWRTWRTIAIPDTTTASSATLLIPRETYIDIVDADDTTKSDLKTWTSLVHQYDIWMQHRTKTYMFATMTESMQHLMKHIQSALARSLVARYRKYLPMFSKEFDELAEKYRVQPEQAQELTAYWTKIHKGADSERAVRTACWTLGVHADRVFDMIEHFATTSSTEPFHPSMELSLGKCQSHIISDILYRDRNEVDNFLDFADTSVSECDAEIIKGDLRVVIEKHIETLYTIHEKFKDRPIGWDRTDKCREIMLQNFESTPESGTWLELERDVVVDKADAERRHVERQRKLAENATRDIKRNKRKFKELNLEEIWAVQNSEFLAEAVDYAENPWDAEAGKRWADIKFEEEEMRSKSSRWVGELCEEDEKENGDGDEEVDDDWSEGGPSPFSVKVFTKFRIAGSMEEFRKE</sequence>
<evidence type="ECO:0000313" key="4">
    <source>
        <dbReference type="Proteomes" id="UP001203852"/>
    </source>
</evidence>
<dbReference type="AlphaFoldDB" id="A0AAN6DY33"/>
<reference evidence="3" key="1">
    <citation type="journal article" date="2022" name="bioRxiv">
        <title>Deciphering the potential niche of two novel black yeast fungi from a biological soil crust based on their genomes, phenotypes, and melanin regulation.</title>
        <authorList>
            <consortium name="DOE Joint Genome Institute"/>
            <person name="Carr E.C."/>
            <person name="Barton Q."/>
            <person name="Grambo S."/>
            <person name="Sullivan M."/>
            <person name="Renfro C.M."/>
            <person name="Kuo A."/>
            <person name="Pangilinan J."/>
            <person name="Lipzen A."/>
            <person name="Keymanesh K."/>
            <person name="Savage E."/>
            <person name="Barry K."/>
            <person name="Grigoriev I.V."/>
            <person name="Riekhof W.R."/>
            <person name="Harris S.S."/>
        </authorList>
    </citation>
    <scope>NUCLEOTIDE SEQUENCE</scope>
    <source>
        <strain evidence="3">JF 03-4F</strain>
    </source>
</reference>
<dbReference type="Proteomes" id="UP001203852">
    <property type="component" value="Unassembled WGS sequence"/>
</dbReference>